<dbReference type="GeneID" id="11503555"/>
<dbReference type="OrthoDB" id="1065058at2759"/>
<dbReference type="PANTHER" id="PTHR47438:SF1">
    <property type="entry name" value="PHOSPHATE METABOLISM PROTEIN 8-RELATED"/>
    <property type="match status" value="1"/>
</dbReference>
<dbReference type="NCBIfam" id="TIGR01509">
    <property type="entry name" value="HAD-SF-IA-v3"/>
    <property type="match status" value="1"/>
</dbReference>
<sequence>MTIAKDYQAEYKEEVRKQLQINQEHLESLTHPGSQLGFEVDAEVPKPDPNLKVFFFDIDNCLYRRSTRIHDLMQISIKDYFKSQLSLDDDEAQRLQSTYYREYGLAIRGLVMFHGINAMEYNRMVDDALPLQNILKPDLALRETLQALRKSGAVDKLWLFTNAYKNHGIRCVKLLGIADLFDGITYCDYAQHDTLICKPDVRAYEKAKLESGLGDYKNSWFVDDSGNNINRGLELGMRKCVHLVEDSVDEILGKTPAGSIVIKEITDLPKAVPELFKKV</sequence>
<dbReference type="KEGG" id="tdl:TDEL_0D06040"/>
<dbReference type="EMBL" id="HE616745">
    <property type="protein sequence ID" value="CCE92188.1"/>
    <property type="molecule type" value="Genomic_DNA"/>
</dbReference>
<dbReference type="GO" id="GO:0009166">
    <property type="term" value="P:nucleotide catabolic process"/>
    <property type="evidence" value="ECO:0007669"/>
    <property type="project" value="TreeGrafter"/>
</dbReference>
<dbReference type="GO" id="GO:0006206">
    <property type="term" value="P:pyrimidine nucleobase metabolic process"/>
    <property type="evidence" value="ECO:0007669"/>
    <property type="project" value="TreeGrafter"/>
</dbReference>
<dbReference type="FunCoup" id="G8ZU94">
    <property type="interactions" value="481"/>
</dbReference>
<proteinExistence type="predicted"/>
<evidence type="ECO:0008006" key="3">
    <source>
        <dbReference type="Google" id="ProtNLM"/>
    </source>
</evidence>
<dbReference type="SUPFAM" id="SSF56784">
    <property type="entry name" value="HAD-like"/>
    <property type="match status" value="1"/>
</dbReference>
<gene>
    <name evidence="1" type="primary">TDEL0D06040</name>
    <name evidence="1" type="ORF">TDEL_0D06040</name>
</gene>
<reference evidence="1 2" key="1">
    <citation type="journal article" date="2011" name="Proc. Natl. Acad. Sci. U.S.A.">
        <title>Evolutionary erosion of yeast sex chromosomes by mating-type switching accidents.</title>
        <authorList>
            <person name="Gordon J.L."/>
            <person name="Armisen D."/>
            <person name="Proux-Wera E."/>
            <person name="Oheigeartaigh S.S."/>
            <person name="Byrne K.P."/>
            <person name="Wolfe K.H."/>
        </authorList>
    </citation>
    <scope>NUCLEOTIDE SEQUENCE [LARGE SCALE GENOMIC DNA]</scope>
    <source>
        <strain evidence="2">ATCC 10662 / CBS 1146 / NBRC 0425 / NCYC 2629 / NRRL Y-866</strain>
    </source>
</reference>
<organism evidence="1 2">
    <name type="scientific">Torulaspora delbrueckii</name>
    <name type="common">Yeast</name>
    <name type="synonym">Candida colliculosa</name>
    <dbReference type="NCBI Taxonomy" id="4950"/>
    <lineage>
        <taxon>Eukaryota</taxon>
        <taxon>Fungi</taxon>
        <taxon>Dikarya</taxon>
        <taxon>Ascomycota</taxon>
        <taxon>Saccharomycotina</taxon>
        <taxon>Saccharomycetes</taxon>
        <taxon>Saccharomycetales</taxon>
        <taxon>Saccharomycetaceae</taxon>
        <taxon>Torulaspora</taxon>
    </lineage>
</organism>
<evidence type="ECO:0000313" key="2">
    <source>
        <dbReference type="Proteomes" id="UP000005627"/>
    </source>
</evidence>
<keyword evidence="2" id="KW-1185">Reference proteome</keyword>
<dbReference type="NCBIfam" id="TIGR01993">
    <property type="entry name" value="Pyr-5-nucltdase"/>
    <property type="match status" value="1"/>
</dbReference>
<dbReference type="Pfam" id="PF00702">
    <property type="entry name" value="Hydrolase"/>
    <property type="match status" value="1"/>
</dbReference>
<dbReference type="PANTHER" id="PTHR47438">
    <property type="entry name" value="PHOSPHATE METABOLISM PROTEIN 8-RELATED"/>
    <property type="match status" value="1"/>
</dbReference>
<accession>G8ZU94</accession>
<dbReference type="FunFam" id="1.10.150.450:FF:000001">
    <property type="entry name" value="SDT1p Pyrimidine nucleotidase"/>
    <property type="match status" value="1"/>
</dbReference>
<dbReference type="InParanoid" id="G8ZU94"/>
<dbReference type="AlphaFoldDB" id="G8ZU94"/>
<dbReference type="InterPro" id="IPR010237">
    <property type="entry name" value="Pyr-5-nucltdase"/>
</dbReference>
<dbReference type="SFLD" id="SFLDS00003">
    <property type="entry name" value="Haloacid_Dehalogenase"/>
    <property type="match status" value="1"/>
</dbReference>
<dbReference type="Proteomes" id="UP000005627">
    <property type="component" value="Chromosome 4"/>
</dbReference>
<name>G8ZU94_TORDE</name>
<dbReference type="InterPro" id="IPR006439">
    <property type="entry name" value="HAD-SF_hydro_IA"/>
</dbReference>
<protein>
    <recommendedName>
        <fullName evidence="3">Pyrimidine 5'-nucleotidase</fullName>
    </recommendedName>
</protein>
<dbReference type="HOGENOM" id="CLU_059493_0_0_1"/>
<dbReference type="eggNOG" id="KOG3109">
    <property type="taxonomic scope" value="Eukaryota"/>
</dbReference>
<dbReference type="Gene3D" id="1.10.150.450">
    <property type="match status" value="1"/>
</dbReference>
<evidence type="ECO:0000313" key="1">
    <source>
        <dbReference type="EMBL" id="CCE92188.1"/>
    </source>
</evidence>
<dbReference type="SFLD" id="SFLDG01132">
    <property type="entry name" value="C1.5.3:_5'-Nucleotidase_Like"/>
    <property type="match status" value="1"/>
</dbReference>
<dbReference type="Gene3D" id="3.40.50.1000">
    <property type="entry name" value="HAD superfamily/HAD-like"/>
    <property type="match status" value="1"/>
</dbReference>
<dbReference type="InterPro" id="IPR023214">
    <property type="entry name" value="HAD_sf"/>
</dbReference>
<dbReference type="SFLD" id="SFLDG01129">
    <property type="entry name" value="C1.5:_HAD__Beta-PGM__Phosphata"/>
    <property type="match status" value="1"/>
</dbReference>
<dbReference type="InterPro" id="IPR036412">
    <property type="entry name" value="HAD-like_sf"/>
</dbReference>
<dbReference type="GO" id="GO:0008252">
    <property type="term" value="F:nucleotidase activity"/>
    <property type="evidence" value="ECO:0007669"/>
    <property type="project" value="TreeGrafter"/>
</dbReference>
<dbReference type="RefSeq" id="XP_003681399.1">
    <property type="nucleotide sequence ID" value="XM_003681351.1"/>
</dbReference>
<dbReference type="STRING" id="1076872.G8ZU94"/>
<dbReference type="InterPro" id="IPR052791">
    <property type="entry name" value="SSM1_domain"/>
</dbReference>